<organism evidence="3 4">
    <name type="scientific">Helicobacter apodemus</name>
    <dbReference type="NCBI Taxonomy" id="135569"/>
    <lineage>
        <taxon>Bacteria</taxon>
        <taxon>Pseudomonadati</taxon>
        <taxon>Campylobacterota</taxon>
        <taxon>Epsilonproteobacteria</taxon>
        <taxon>Campylobacterales</taxon>
        <taxon>Helicobacteraceae</taxon>
        <taxon>Helicobacter</taxon>
    </lineage>
</organism>
<dbReference type="Pfam" id="PF02080">
    <property type="entry name" value="TrkA_C"/>
    <property type="match status" value="1"/>
</dbReference>
<dbReference type="EMBL" id="CP021886">
    <property type="protein sequence ID" value="AWI33935.1"/>
    <property type="molecule type" value="Genomic_DNA"/>
</dbReference>
<dbReference type="Pfam" id="PF02254">
    <property type="entry name" value="TrkA_N"/>
    <property type="match status" value="1"/>
</dbReference>
<dbReference type="InterPro" id="IPR006037">
    <property type="entry name" value="RCK_C"/>
</dbReference>
<dbReference type="InterPro" id="IPR036721">
    <property type="entry name" value="RCK_C_sf"/>
</dbReference>
<evidence type="ECO:0000259" key="2">
    <source>
        <dbReference type="PROSITE" id="PS51202"/>
    </source>
</evidence>
<dbReference type="PROSITE" id="PS51202">
    <property type="entry name" value="RCK_C"/>
    <property type="match status" value="1"/>
</dbReference>
<dbReference type="SUPFAM" id="SSF116726">
    <property type="entry name" value="TrkA C-terminal domain-like"/>
    <property type="match status" value="1"/>
</dbReference>
<feature type="transmembrane region" description="Helical" evidence="1">
    <location>
        <begin position="36"/>
        <end position="53"/>
    </location>
</feature>
<dbReference type="Gene3D" id="3.40.50.720">
    <property type="entry name" value="NAD(P)-binding Rossmann-like Domain"/>
    <property type="match status" value="1"/>
</dbReference>
<keyword evidence="1" id="KW-0472">Membrane</keyword>
<dbReference type="AlphaFoldDB" id="A0A2U8FET2"/>
<evidence type="ECO:0000256" key="1">
    <source>
        <dbReference type="SAM" id="Phobius"/>
    </source>
</evidence>
<dbReference type="PANTHER" id="PTHR43833">
    <property type="entry name" value="POTASSIUM CHANNEL PROTEIN 2-RELATED-RELATED"/>
    <property type="match status" value="1"/>
</dbReference>
<keyword evidence="3" id="KW-0407">Ion channel</keyword>
<dbReference type="Proteomes" id="UP000244890">
    <property type="component" value="Chromosome"/>
</dbReference>
<evidence type="ECO:0000313" key="3">
    <source>
        <dbReference type="EMBL" id="AWI33935.1"/>
    </source>
</evidence>
<dbReference type="SUPFAM" id="SSF51735">
    <property type="entry name" value="NAD(P)-binding Rossmann-fold domains"/>
    <property type="match status" value="1"/>
</dbReference>
<keyword evidence="1" id="KW-1133">Transmembrane helix</keyword>
<keyword evidence="1" id="KW-0812">Transmembrane</keyword>
<dbReference type="RefSeq" id="WP_108910796.1">
    <property type="nucleotide sequence ID" value="NZ_CP021886.1"/>
</dbReference>
<dbReference type="InterPro" id="IPR003148">
    <property type="entry name" value="RCK_N"/>
</dbReference>
<dbReference type="KEGG" id="had:CDV25_03520"/>
<feature type="transmembrane region" description="Helical" evidence="1">
    <location>
        <begin position="87"/>
        <end position="112"/>
    </location>
</feature>
<accession>A0A2U8FET2</accession>
<dbReference type="Gene3D" id="3.30.70.1450">
    <property type="entry name" value="Regulator of K+ conductance, C-terminal domain"/>
    <property type="match status" value="1"/>
</dbReference>
<feature type="domain" description="RCK C-terminal" evidence="2">
    <location>
        <begin position="277"/>
        <end position="365"/>
    </location>
</feature>
<dbReference type="GO" id="GO:0006813">
    <property type="term" value="P:potassium ion transport"/>
    <property type="evidence" value="ECO:0007669"/>
    <property type="project" value="InterPro"/>
</dbReference>
<name>A0A2U8FET2_9HELI</name>
<dbReference type="PANTHER" id="PTHR43833:SF9">
    <property type="entry name" value="POTASSIUM CHANNEL PROTEIN YUGO-RELATED"/>
    <property type="match status" value="1"/>
</dbReference>
<keyword evidence="3" id="KW-0813">Transport</keyword>
<protein>
    <submittedName>
        <fullName evidence="3">Potassium channel protein</fullName>
    </submittedName>
</protein>
<evidence type="ECO:0000313" key="4">
    <source>
        <dbReference type="Proteomes" id="UP000244890"/>
    </source>
</evidence>
<reference evidence="3 4" key="1">
    <citation type="submission" date="2017-06" db="EMBL/GenBank/DDBJ databases">
        <title>Complete genome of Helicobacter apodemus.</title>
        <authorList>
            <person name="Cho S."/>
        </authorList>
    </citation>
    <scope>NUCLEOTIDE SEQUENCE [LARGE SCALE GENOMIC DNA]</scope>
    <source>
        <strain evidence="4">SNUVETPUB-15-01</strain>
    </source>
</reference>
<dbReference type="SUPFAM" id="SSF81324">
    <property type="entry name" value="Voltage-gated potassium channels"/>
    <property type="match status" value="1"/>
</dbReference>
<dbReference type="GO" id="GO:0008324">
    <property type="term" value="F:monoatomic cation transmembrane transporter activity"/>
    <property type="evidence" value="ECO:0007669"/>
    <property type="project" value="InterPro"/>
</dbReference>
<gene>
    <name evidence="3" type="ORF">CDV25_03520</name>
</gene>
<keyword evidence="3" id="KW-0406">Ion transport</keyword>
<dbReference type="InterPro" id="IPR036291">
    <property type="entry name" value="NAD(P)-bd_dom_sf"/>
</dbReference>
<proteinExistence type="predicted"/>
<dbReference type="OrthoDB" id="9781411at2"/>
<sequence length="375" mass="42933">MLNNFKKFLHWEGVQKPDIDLSGALYEQLKPFRTPFILLFLGLLLSTLGYVVITDYTLIEAFFQASYTFTTTGFGALKENEFDALDIIYTAIVMLAGSAVLSFFVISIIDVLNRGKLISIIKERNMIYKIARLKNHFIICYHNEYTIQLSQQFREAHIPFVVVDNNNVLEDIAAKYHYPFYVNENPHTEIAMLKSHLSSARGVITLSNNIADNIAQIASVRLYERELGRKPYFIIGNANTNEDEEKLKKLGADYVVSPSRLFAQRVNAMATRPDMENLLERFAYQKNTPLDLEEIVVPRYSWLILKKLKETHLQEITQTFIVGITQKEGKFISMPDGDTLITNECKLLVIGTSNGVRLTKQLIAKKDKPEELKYV</sequence>
<dbReference type="Gene3D" id="1.10.287.70">
    <property type="match status" value="1"/>
</dbReference>
<dbReference type="InterPro" id="IPR050721">
    <property type="entry name" value="Trk_Ktr_HKT_K-transport"/>
</dbReference>